<dbReference type="SUPFAM" id="SSF53850">
    <property type="entry name" value="Periplasmic binding protein-like II"/>
    <property type="match status" value="1"/>
</dbReference>
<sequence>MRAWLRCIVLWILAGTAAAAEKVLVLTYYDFPPFVEANGEGLSKQLCALLEASSGGRYQFELQVVPRLRFDALLERTTTPVLAPWVAPEFFAEPARYRWGHALMDDNAVMLAMPGKAVELEQVESLRGLRFGGVLGHRYPFGALETAIRQGIVSRADNASPEQNYQNLVLGRIDLTIMAESTLHYLKQRDFAALRGKTLPTGTTLMSTAVRRSYFMLNAEGALGDFLAREMEGLRIVKGESPAWLISTTKKK</sequence>
<accession>A0A7X2IQA8</accession>
<dbReference type="RefSeq" id="WP_154377152.1">
    <property type="nucleotide sequence ID" value="NZ_WKJJ01000012.1"/>
</dbReference>
<dbReference type="AlphaFoldDB" id="A0A7X2IQA8"/>
<evidence type="ECO:0000313" key="2">
    <source>
        <dbReference type="Proteomes" id="UP000446768"/>
    </source>
</evidence>
<comment type="caution">
    <text evidence="1">The sequence shown here is derived from an EMBL/GenBank/DDBJ whole genome shotgun (WGS) entry which is preliminary data.</text>
</comment>
<dbReference type="EMBL" id="WKJJ01000012">
    <property type="protein sequence ID" value="MRV74014.1"/>
    <property type="molecule type" value="Genomic_DNA"/>
</dbReference>
<evidence type="ECO:0000313" key="1">
    <source>
        <dbReference type="EMBL" id="MRV74014.1"/>
    </source>
</evidence>
<gene>
    <name evidence="1" type="ORF">GJ700_20095</name>
</gene>
<evidence type="ECO:0008006" key="3">
    <source>
        <dbReference type="Google" id="ProtNLM"/>
    </source>
</evidence>
<protein>
    <recommendedName>
        <fullName evidence="3">Transporter substrate-binding domain-containing protein</fullName>
    </recommendedName>
</protein>
<organism evidence="1 2">
    <name type="scientific">Pseudoduganella rivuli</name>
    <dbReference type="NCBI Taxonomy" id="2666085"/>
    <lineage>
        <taxon>Bacteria</taxon>
        <taxon>Pseudomonadati</taxon>
        <taxon>Pseudomonadota</taxon>
        <taxon>Betaproteobacteria</taxon>
        <taxon>Burkholderiales</taxon>
        <taxon>Oxalobacteraceae</taxon>
        <taxon>Telluria group</taxon>
        <taxon>Pseudoduganella</taxon>
    </lineage>
</organism>
<keyword evidence="2" id="KW-1185">Reference proteome</keyword>
<reference evidence="1 2" key="1">
    <citation type="submission" date="2019-11" db="EMBL/GenBank/DDBJ databases">
        <title>Novel species isolated from a subtropical stream in China.</title>
        <authorList>
            <person name="Lu H."/>
        </authorList>
    </citation>
    <scope>NUCLEOTIDE SEQUENCE [LARGE SCALE GENOMIC DNA]</scope>
    <source>
        <strain evidence="1 2">FT92W</strain>
    </source>
</reference>
<name>A0A7X2IQA8_9BURK</name>
<dbReference type="Proteomes" id="UP000446768">
    <property type="component" value="Unassembled WGS sequence"/>
</dbReference>
<proteinExistence type="predicted"/>